<protein>
    <submittedName>
        <fullName evidence="7">Neural Wiskott-Aldrich syndrome protein-like</fullName>
    </submittedName>
</protein>
<comment type="subcellular location">
    <subcellularLocation>
        <location evidence="1">Cytoplasm</location>
        <location evidence="1">Cytoskeleton</location>
    </subcellularLocation>
</comment>
<evidence type="ECO:0000256" key="3">
    <source>
        <dbReference type="ARBA" id="ARBA00022553"/>
    </source>
</evidence>
<dbReference type="Proteomes" id="UP000472271">
    <property type="component" value="Chromosome 5"/>
</dbReference>
<feature type="compositionally biased region" description="Polar residues" evidence="5">
    <location>
        <begin position="176"/>
        <end position="189"/>
    </location>
</feature>
<evidence type="ECO:0000259" key="6">
    <source>
        <dbReference type="PROSITE" id="PS50229"/>
    </source>
</evidence>
<proteinExistence type="predicted"/>
<keyword evidence="8" id="KW-1185">Reference proteome</keyword>
<keyword evidence="3" id="KW-0597">Phosphoprotein</keyword>
<dbReference type="Gene3D" id="3.90.810.10">
    <property type="entry name" value="CRIB domain"/>
    <property type="match status" value="1"/>
</dbReference>
<evidence type="ECO:0000256" key="4">
    <source>
        <dbReference type="ARBA" id="ARBA00023212"/>
    </source>
</evidence>
<dbReference type="InterPro" id="IPR011993">
    <property type="entry name" value="PH-like_dom_sf"/>
</dbReference>
<dbReference type="OrthoDB" id="8963340at2759"/>
<dbReference type="Ensembl" id="ENSSORT00005010171.1">
    <property type="protein sequence ID" value="ENSSORP00005009841.1"/>
    <property type="gene ID" value="ENSSORG00005005379.1"/>
</dbReference>
<reference evidence="7" key="2">
    <citation type="submission" date="2025-08" db="UniProtKB">
        <authorList>
            <consortium name="Ensembl"/>
        </authorList>
    </citation>
    <scope>IDENTIFICATION</scope>
</reference>
<gene>
    <name evidence="7" type="primary">si:dkey-197j19.6</name>
</gene>
<feature type="region of interest" description="Disordered" evidence="5">
    <location>
        <begin position="148"/>
        <end position="191"/>
    </location>
</feature>
<dbReference type="FunFam" id="2.30.29.30:FF:000130">
    <property type="entry name" value="neural Wiskott-Aldrich syndrome protein"/>
    <property type="match status" value="1"/>
</dbReference>
<reference evidence="7" key="3">
    <citation type="submission" date="2025-09" db="UniProtKB">
        <authorList>
            <consortium name="Ensembl"/>
        </authorList>
    </citation>
    <scope>IDENTIFICATION</scope>
</reference>
<dbReference type="InParanoid" id="A0A672YYP6"/>
<dbReference type="InterPro" id="IPR011026">
    <property type="entry name" value="WAS_C"/>
</dbReference>
<evidence type="ECO:0000256" key="2">
    <source>
        <dbReference type="ARBA" id="ARBA00022490"/>
    </source>
</evidence>
<dbReference type="SUPFAM" id="SSF50729">
    <property type="entry name" value="PH domain-like"/>
    <property type="match status" value="1"/>
</dbReference>
<evidence type="ECO:0000313" key="8">
    <source>
        <dbReference type="Proteomes" id="UP000472271"/>
    </source>
</evidence>
<feature type="compositionally biased region" description="Acidic residues" evidence="5">
    <location>
        <begin position="149"/>
        <end position="158"/>
    </location>
</feature>
<dbReference type="GO" id="GO:0007015">
    <property type="term" value="P:actin filament organization"/>
    <property type="evidence" value="ECO:0007669"/>
    <property type="project" value="InterPro"/>
</dbReference>
<dbReference type="SUPFAM" id="SSF47912">
    <property type="entry name" value="Wiscott-Aldrich syndrome protein, WASP, C-terminal domain"/>
    <property type="match status" value="1"/>
</dbReference>
<dbReference type="InterPro" id="IPR033927">
    <property type="entry name" value="WASPfam_EVH1"/>
</dbReference>
<dbReference type="InterPro" id="IPR036936">
    <property type="entry name" value="CRIB_dom_sf"/>
</dbReference>
<dbReference type="AlphaFoldDB" id="A0A672YYP6"/>
<keyword evidence="2" id="KW-0963">Cytoplasm</keyword>
<evidence type="ECO:0000313" key="7">
    <source>
        <dbReference type="Ensembl" id="ENSSORP00005009841.1"/>
    </source>
</evidence>
<accession>A0A672YYP6</accession>
<dbReference type="InterPro" id="IPR000697">
    <property type="entry name" value="WH1/EVH1_dom"/>
</dbReference>
<reference evidence="7" key="1">
    <citation type="submission" date="2019-06" db="EMBL/GenBank/DDBJ databases">
        <authorList>
            <consortium name="Wellcome Sanger Institute Data Sharing"/>
        </authorList>
    </citation>
    <scope>NUCLEOTIDE SEQUENCE [LARGE SCALE GENOMIC DNA]</scope>
</reference>
<dbReference type="GO" id="GO:0005856">
    <property type="term" value="C:cytoskeleton"/>
    <property type="evidence" value="ECO:0007669"/>
    <property type="project" value="UniProtKB-SubCell"/>
</dbReference>
<dbReference type="PROSITE" id="PS50229">
    <property type="entry name" value="WH1"/>
    <property type="match status" value="1"/>
</dbReference>
<dbReference type="CDD" id="cd01205">
    <property type="entry name" value="EVH1_WASP-like"/>
    <property type="match status" value="1"/>
</dbReference>
<evidence type="ECO:0000256" key="1">
    <source>
        <dbReference type="ARBA" id="ARBA00004245"/>
    </source>
</evidence>
<keyword evidence="4" id="KW-0206">Cytoskeleton</keyword>
<feature type="domain" description="WH1" evidence="6">
    <location>
        <begin position="27"/>
        <end position="139"/>
    </location>
</feature>
<dbReference type="Pfam" id="PF00568">
    <property type="entry name" value="WH1"/>
    <property type="match status" value="1"/>
</dbReference>
<dbReference type="SMART" id="SM00461">
    <property type="entry name" value="WH1"/>
    <property type="match status" value="1"/>
</dbReference>
<sequence length="342" mass="37763">MASGLIPGLQVMSDLLTIREKGVLLSLLGPQCQLIKSTVAQVLVATETQGRGLGWTSLGCGVVCVIEDHSVHSYFLRLYCVKRAELLWEQEVYIPFKYTATHTYFHTFPADNQQAGFNFANETEAEEFHFAVESVQKHQASLLLTVNAENEEDKEDGETAAPYDSGMKPLDDSDSQTHYPTDLSPTVAASGSFKDLDPAMRRLLMQVKLTEDDLKNKNVSEAVNSIINQFGGLKAVQRELNRKGSASKTLPRASMASISLMQGALSHSTTSSQLMPQSRDTLDFCQFAFTPPPASMAPPPFPQKIKKTVSFKHMNSASDLENSDLLLSALRDAIKRKQHQHK</sequence>
<organism evidence="7 8">
    <name type="scientific">Sphaeramia orbicularis</name>
    <name type="common">orbiculate cardinalfish</name>
    <dbReference type="NCBI Taxonomy" id="375764"/>
    <lineage>
        <taxon>Eukaryota</taxon>
        <taxon>Metazoa</taxon>
        <taxon>Chordata</taxon>
        <taxon>Craniata</taxon>
        <taxon>Vertebrata</taxon>
        <taxon>Euteleostomi</taxon>
        <taxon>Actinopterygii</taxon>
        <taxon>Neopterygii</taxon>
        <taxon>Teleostei</taxon>
        <taxon>Neoteleostei</taxon>
        <taxon>Acanthomorphata</taxon>
        <taxon>Gobiaria</taxon>
        <taxon>Kurtiformes</taxon>
        <taxon>Apogonoidei</taxon>
        <taxon>Apogonidae</taxon>
        <taxon>Apogoninae</taxon>
        <taxon>Sphaeramia</taxon>
    </lineage>
</organism>
<dbReference type="Gene3D" id="2.30.29.30">
    <property type="entry name" value="Pleckstrin-homology domain (PH domain)/Phosphotyrosine-binding domain (PTB)"/>
    <property type="match status" value="1"/>
</dbReference>
<evidence type="ECO:0000256" key="5">
    <source>
        <dbReference type="SAM" id="MobiDB-lite"/>
    </source>
</evidence>
<name>A0A672YYP6_9TELE</name>